<dbReference type="InterPro" id="IPR036179">
    <property type="entry name" value="Ig-like_dom_sf"/>
</dbReference>
<dbReference type="InterPro" id="IPR013783">
    <property type="entry name" value="Ig-like_fold"/>
</dbReference>
<gene>
    <name evidence="1" type="ORF">JYZ213_LOCUS46017</name>
</gene>
<evidence type="ECO:0008006" key="3">
    <source>
        <dbReference type="Google" id="ProtNLM"/>
    </source>
</evidence>
<dbReference type="AlphaFoldDB" id="A0A815WDD9"/>
<evidence type="ECO:0000313" key="2">
    <source>
        <dbReference type="Proteomes" id="UP000663845"/>
    </source>
</evidence>
<organism evidence="1 2">
    <name type="scientific">Adineta steineri</name>
    <dbReference type="NCBI Taxonomy" id="433720"/>
    <lineage>
        <taxon>Eukaryota</taxon>
        <taxon>Metazoa</taxon>
        <taxon>Spiralia</taxon>
        <taxon>Gnathifera</taxon>
        <taxon>Rotifera</taxon>
        <taxon>Eurotatoria</taxon>
        <taxon>Bdelloidea</taxon>
        <taxon>Adinetida</taxon>
        <taxon>Adinetidae</taxon>
        <taxon>Adineta</taxon>
    </lineage>
</organism>
<evidence type="ECO:0000313" key="1">
    <source>
        <dbReference type="EMBL" id="CAF1546390.1"/>
    </source>
</evidence>
<reference evidence="1" key="1">
    <citation type="submission" date="2021-02" db="EMBL/GenBank/DDBJ databases">
        <authorList>
            <person name="Nowell W R."/>
        </authorList>
    </citation>
    <scope>NUCLEOTIDE SEQUENCE</scope>
</reference>
<feature type="non-terminal residue" evidence="1">
    <location>
        <position position="70"/>
    </location>
</feature>
<sequence>AEEQRPPRVIVPLKDSVIEESMPIILRSTIDAGVPMATFTWFKNGQPLVEGKRYITTYDIKPKILTLEIL</sequence>
<dbReference type="Proteomes" id="UP000663845">
    <property type="component" value="Unassembled WGS sequence"/>
</dbReference>
<comment type="caution">
    <text evidence="1">The sequence shown here is derived from an EMBL/GenBank/DDBJ whole genome shotgun (WGS) entry which is preliminary data.</text>
</comment>
<name>A0A815WDD9_9BILA</name>
<dbReference type="EMBL" id="CAJNOG010004925">
    <property type="protein sequence ID" value="CAF1546390.1"/>
    <property type="molecule type" value="Genomic_DNA"/>
</dbReference>
<proteinExistence type="predicted"/>
<dbReference type="Gene3D" id="2.60.40.10">
    <property type="entry name" value="Immunoglobulins"/>
    <property type="match status" value="1"/>
</dbReference>
<protein>
    <recommendedName>
        <fullName evidence="3">Ig-like domain-containing protein</fullName>
    </recommendedName>
</protein>
<accession>A0A815WDD9</accession>
<feature type="non-terminal residue" evidence="1">
    <location>
        <position position="1"/>
    </location>
</feature>
<dbReference type="SUPFAM" id="SSF48726">
    <property type="entry name" value="Immunoglobulin"/>
    <property type="match status" value="1"/>
</dbReference>